<evidence type="ECO:0000313" key="8">
    <source>
        <dbReference type="Proteomes" id="UP000002640"/>
    </source>
</evidence>
<feature type="domain" description="EGF-like" evidence="5">
    <location>
        <begin position="32"/>
        <end position="71"/>
    </location>
</feature>
<evidence type="ECO:0000259" key="5">
    <source>
        <dbReference type="PROSITE" id="PS50026"/>
    </source>
</evidence>
<dbReference type="GO" id="GO:0045893">
    <property type="term" value="P:positive regulation of DNA-templated transcription"/>
    <property type="evidence" value="ECO:0007669"/>
    <property type="project" value="TreeGrafter"/>
</dbReference>
<evidence type="ECO:0000256" key="1">
    <source>
        <dbReference type="ARBA" id="ARBA00023157"/>
    </source>
</evidence>
<dbReference type="SMR" id="G4ZEN7"/>
<comment type="caution">
    <text evidence="2">Lacks conserved residue(s) required for the propagation of feature annotation.</text>
</comment>
<dbReference type="OMA" id="PIMNNLY"/>
<dbReference type="GO" id="GO:0005789">
    <property type="term" value="C:endoplasmic reticulum membrane"/>
    <property type="evidence" value="ECO:0007669"/>
    <property type="project" value="TreeGrafter"/>
</dbReference>
<dbReference type="InterPro" id="IPR030392">
    <property type="entry name" value="S74_ICA"/>
</dbReference>
<proteinExistence type="predicted"/>
<dbReference type="InterPro" id="IPR000742">
    <property type="entry name" value="EGF"/>
</dbReference>
<dbReference type="GeneID" id="20643706"/>
<dbReference type="GO" id="GO:0043565">
    <property type="term" value="F:sequence-specific DNA binding"/>
    <property type="evidence" value="ECO:0007669"/>
    <property type="project" value="TreeGrafter"/>
</dbReference>
<feature type="coiled-coil region" evidence="3">
    <location>
        <begin position="956"/>
        <end position="990"/>
    </location>
</feature>
<organism evidence="7 8">
    <name type="scientific">Phytophthora sojae (strain P6497)</name>
    <name type="common">Soybean stem and root rot agent</name>
    <name type="synonym">Phytophthora megasperma f. sp. glycines</name>
    <dbReference type="NCBI Taxonomy" id="1094619"/>
    <lineage>
        <taxon>Eukaryota</taxon>
        <taxon>Sar</taxon>
        <taxon>Stramenopiles</taxon>
        <taxon>Oomycota</taxon>
        <taxon>Peronosporomycetes</taxon>
        <taxon>Peronosporales</taxon>
        <taxon>Peronosporaceae</taxon>
        <taxon>Phytophthora</taxon>
    </lineage>
</organism>
<keyword evidence="2" id="KW-0245">EGF-like domain</keyword>
<feature type="domain" description="Peptidase S74" evidence="6">
    <location>
        <begin position="873"/>
        <end position="970"/>
    </location>
</feature>
<feature type="region of interest" description="Disordered" evidence="4">
    <location>
        <begin position="994"/>
        <end position="1018"/>
    </location>
</feature>
<dbReference type="PROSITE" id="PS01186">
    <property type="entry name" value="EGF_2"/>
    <property type="match status" value="2"/>
</dbReference>
<dbReference type="InterPro" id="IPR051577">
    <property type="entry name" value="MRF-like"/>
</dbReference>
<feature type="disulfide bond" evidence="2">
    <location>
        <begin position="61"/>
        <end position="70"/>
    </location>
</feature>
<dbReference type="GO" id="GO:0016540">
    <property type="term" value="P:protein autoprocessing"/>
    <property type="evidence" value="ECO:0007669"/>
    <property type="project" value="TreeGrafter"/>
</dbReference>
<evidence type="ECO:0000259" key="6">
    <source>
        <dbReference type="PROSITE" id="PS51688"/>
    </source>
</evidence>
<dbReference type="CDD" id="cd00055">
    <property type="entry name" value="EGF_Lam"/>
    <property type="match status" value="1"/>
</dbReference>
<evidence type="ECO:0000256" key="2">
    <source>
        <dbReference type="PROSITE-ProRule" id="PRU00076"/>
    </source>
</evidence>
<dbReference type="RefSeq" id="XP_009525618.1">
    <property type="nucleotide sequence ID" value="XM_009527323.1"/>
</dbReference>
<sequence>MAKLICEHYGRARGVALLCFAGGGLAHAIELKGTHCPGEGSQCSHHGTCAINRHGEHVCNCQWGYNSPGCSRKMCPHGSNPTSTQQNDKKIRLRITATRGAEATGGALTLTFQAHTVEFDLPLAQVSSDVCTSIFRRFQNLGDLTSAAATFEITLRTFPTFPIMNNLYYHDGNPPASEFRCDAANVQLSSPSGSVQCVFESITDSDVKSYEECSGHGDCNTDTGICACHEGFYGDHCGNNKDDEDVLVGPALGPFFKGNVLRLSATRGLSSEFHFMRADAGGQALFTMNGRGDTTWHHGSLQLREGGLYMSGGGVFQMQKDGSFEMKDGRARLEDTPLHLQLQSATGSSGAALLNIERLSPASTSELSTLPDFLRISQPKGPILRVNGAGQTVIYGGGLEILKGGLRLERGGIQVLSDGIKVMSGGLDVQSGNLAVRSGTLSLKNGQTTLAAPSGPVLLLQRDNNEGASPSSPLIEARGSRSSDSKVFEVQDTGATFVHGGGLHVLAGGVTIASGGQTITSGGLRVEAGGVHIESGSLTTKDGFAIEDGGLTVHTDEVNGKSLEVASTNPNFAGALLSFDVSRQHRERPPFHLIEAVKPIDLGDYGAQTEATFSVDSLGNLETRGDISTTSGGRVIANGALVSQAQAVFSSVQLRASEHLVIPSTNSYVQITSDGVSSPNTARIDREHAYAGQLLVIQNDDEQPLGGDLNVAAGAAAIFVFDGGVWRPLTAAVFDTSSLTGVKTFEAANDLNLGEVTLSVQSVQVAGQRAGFVAVYGKGGVLEQHDSLRFEAASGTLTAERIEAQRMRGSIDMSESELRGVDIIGGHISNVNMTAIEMVEVQGGLFVEDEAFFGASVTVDGQVMGSGAYVDASDQRFKTNVHQISNASEIVSQLRGVEYAYNSDEFPNKFPHDGRRELGFIAQEVERVVPQVVSTAADGFKYVAYARLVPVVVEALKREQQRADDSETRLLQLESEMVELKRMLKSQQEMLLRGQQQLGDSPDSKTDKGLVEQQAVMQ</sequence>
<evidence type="ECO:0000256" key="4">
    <source>
        <dbReference type="SAM" id="MobiDB-lite"/>
    </source>
</evidence>
<dbReference type="GO" id="GO:0003700">
    <property type="term" value="F:DNA-binding transcription factor activity"/>
    <property type="evidence" value="ECO:0007669"/>
    <property type="project" value="TreeGrafter"/>
</dbReference>
<dbReference type="InParanoid" id="G4ZEN7"/>
<evidence type="ECO:0000256" key="3">
    <source>
        <dbReference type="SAM" id="Coils"/>
    </source>
</evidence>
<keyword evidence="1 2" id="KW-1015">Disulfide bond</keyword>
<dbReference type="PANTHER" id="PTHR13029:SF18">
    <property type="entry name" value="MYELIN REGULATORY FACTOR HOMOLOG 1"/>
    <property type="match status" value="1"/>
</dbReference>
<feature type="disulfide bond" evidence="2">
    <location>
        <begin position="228"/>
        <end position="237"/>
    </location>
</feature>
<dbReference type="PROSITE" id="PS00022">
    <property type="entry name" value="EGF_1"/>
    <property type="match status" value="1"/>
</dbReference>
<dbReference type="Pfam" id="PF07974">
    <property type="entry name" value="EGF_2"/>
    <property type="match status" value="1"/>
</dbReference>
<dbReference type="PANTHER" id="PTHR13029">
    <property type="match status" value="1"/>
</dbReference>
<gene>
    <name evidence="7" type="ORF">PHYSODRAFT_314310</name>
</gene>
<feature type="domain" description="EGF-like" evidence="5">
    <location>
        <begin position="204"/>
        <end position="238"/>
    </location>
</feature>
<accession>G4ZEN7</accession>
<evidence type="ECO:0008006" key="9">
    <source>
        <dbReference type="Google" id="ProtNLM"/>
    </source>
</evidence>
<dbReference type="Pfam" id="PF13884">
    <property type="entry name" value="Peptidase_S74"/>
    <property type="match status" value="1"/>
</dbReference>
<dbReference type="GO" id="GO:0005634">
    <property type="term" value="C:nucleus"/>
    <property type="evidence" value="ECO:0007669"/>
    <property type="project" value="TreeGrafter"/>
</dbReference>
<protein>
    <recommendedName>
        <fullName evidence="9">EGF-like domain-containing protein</fullName>
    </recommendedName>
</protein>
<name>G4ZEN7_PHYSP</name>
<feature type="region of interest" description="Disordered" evidence="4">
    <location>
        <begin position="462"/>
        <end position="483"/>
    </location>
</feature>
<dbReference type="InterPro" id="IPR002049">
    <property type="entry name" value="LE_dom"/>
</dbReference>
<evidence type="ECO:0000313" key="7">
    <source>
        <dbReference type="EMBL" id="EGZ16560.1"/>
    </source>
</evidence>
<dbReference type="AlphaFoldDB" id="G4ZEN7"/>
<dbReference type="EMBL" id="JH159154">
    <property type="protein sequence ID" value="EGZ16560.1"/>
    <property type="molecule type" value="Genomic_DNA"/>
</dbReference>
<dbReference type="PROSITE" id="PS50026">
    <property type="entry name" value="EGF_3"/>
    <property type="match status" value="2"/>
</dbReference>
<dbReference type="Proteomes" id="UP000002640">
    <property type="component" value="Unassembled WGS sequence"/>
</dbReference>
<keyword evidence="8" id="KW-1185">Reference proteome</keyword>
<reference evidence="7 8" key="1">
    <citation type="journal article" date="2006" name="Science">
        <title>Phytophthora genome sequences uncover evolutionary origins and mechanisms of pathogenesis.</title>
        <authorList>
            <person name="Tyler B.M."/>
            <person name="Tripathy S."/>
            <person name="Zhang X."/>
            <person name="Dehal P."/>
            <person name="Jiang R.H."/>
            <person name="Aerts A."/>
            <person name="Arredondo F.D."/>
            <person name="Baxter L."/>
            <person name="Bensasson D."/>
            <person name="Beynon J.L."/>
            <person name="Chapman J."/>
            <person name="Damasceno C.M."/>
            <person name="Dorrance A.E."/>
            <person name="Dou D."/>
            <person name="Dickerman A.W."/>
            <person name="Dubchak I.L."/>
            <person name="Garbelotto M."/>
            <person name="Gijzen M."/>
            <person name="Gordon S.G."/>
            <person name="Govers F."/>
            <person name="Grunwald N.J."/>
            <person name="Huang W."/>
            <person name="Ivors K.L."/>
            <person name="Jones R.W."/>
            <person name="Kamoun S."/>
            <person name="Krampis K."/>
            <person name="Lamour K.H."/>
            <person name="Lee M.K."/>
            <person name="McDonald W.H."/>
            <person name="Medina M."/>
            <person name="Meijer H.J."/>
            <person name="Nordberg E.K."/>
            <person name="Maclean D.J."/>
            <person name="Ospina-Giraldo M.D."/>
            <person name="Morris P.F."/>
            <person name="Phuntumart V."/>
            <person name="Putnam N.H."/>
            <person name="Rash S."/>
            <person name="Rose J.K."/>
            <person name="Sakihama Y."/>
            <person name="Salamov A.A."/>
            <person name="Savidor A."/>
            <person name="Scheuring C.F."/>
            <person name="Smith B.M."/>
            <person name="Sobral B.W."/>
            <person name="Terry A."/>
            <person name="Torto-Alalibo T.A."/>
            <person name="Win J."/>
            <person name="Xu Z."/>
            <person name="Zhang H."/>
            <person name="Grigoriev I.V."/>
            <person name="Rokhsar D.S."/>
            <person name="Boore J.L."/>
        </authorList>
    </citation>
    <scope>NUCLEOTIDE SEQUENCE [LARGE SCALE GENOMIC DNA]</scope>
    <source>
        <strain evidence="7 8">P6497</strain>
    </source>
</reference>
<keyword evidence="3" id="KW-0175">Coiled coil</keyword>
<dbReference type="PROSITE" id="PS51688">
    <property type="entry name" value="ICA"/>
    <property type="match status" value="1"/>
</dbReference>
<dbReference type="InterPro" id="IPR013111">
    <property type="entry name" value="EGF_extracell"/>
</dbReference>
<dbReference type="KEGG" id="psoj:PHYSODRAFT_314310"/>